<keyword evidence="3" id="KW-0489">Methyltransferase</keyword>
<evidence type="ECO:0000256" key="7">
    <source>
        <dbReference type="SAM" id="Coils"/>
    </source>
</evidence>
<dbReference type="InterPro" id="IPR002052">
    <property type="entry name" value="DNA_methylase_N6_adenine_CS"/>
</dbReference>
<dbReference type="GO" id="GO:0032259">
    <property type="term" value="P:methylation"/>
    <property type="evidence" value="ECO:0007669"/>
    <property type="project" value="UniProtKB-KW"/>
</dbReference>
<gene>
    <name evidence="10" type="ORF">ENM78_04765</name>
</gene>
<keyword evidence="5" id="KW-0949">S-adenosyl-L-methionine</keyword>
<dbReference type="Pfam" id="PF07669">
    <property type="entry name" value="Eco57I"/>
    <property type="match status" value="1"/>
</dbReference>
<evidence type="ECO:0000313" key="10">
    <source>
        <dbReference type="EMBL" id="HHQ80742.1"/>
    </source>
</evidence>
<evidence type="ECO:0000256" key="3">
    <source>
        <dbReference type="ARBA" id="ARBA00022603"/>
    </source>
</evidence>
<evidence type="ECO:0000256" key="1">
    <source>
        <dbReference type="ARBA" id="ARBA00006594"/>
    </source>
</evidence>
<dbReference type="SUPFAM" id="SSF53335">
    <property type="entry name" value="S-adenosyl-L-methionine-dependent methyltransferases"/>
    <property type="match status" value="1"/>
</dbReference>
<evidence type="ECO:0000259" key="9">
    <source>
        <dbReference type="Pfam" id="PF22837"/>
    </source>
</evidence>
<dbReference type="InterPro" id="IPR029063">
    <property type="entry name" value="SAM-dependent_MTases_sf"/>
</dbReference>
<comment type="similarity">
    <text evidence="1">Belongs to the N(4)/N(6)-methyltransferase family.</text>
</comment>
<keyword evidence="7" id="KW-0175">Coiled coil</keyword>
<dbReference type="GO" id="GO:0006304">
    <property type="term" value="P:DNA modification"/>
    <property type="evidence" value="ECO:0007669"/>
    <property type="project" value="InterPro"/>
</dbReference>
<dbReference type="EC" id="2.1.1.72" evidence="2"/>
<protein>
    <recommendedName>
        <fullName evidence="2">site-specific DNA-methyltransferase (adenine-specific)</fullName>
        <ecNumber evidence="2">2.1.1.72</ecNumber>
    </recommendedName>
</protein>
<dbReference type="InterPro" id="IPR050953">
    <property type="entry name" value="N4_N6_ade-DNA_methylase"/>
</dbReference>
<evidence type="ECO:0000256" key="4">
    <source>
        <dbReference type="ARBA" id="ARBA00022679"/>
    </source>
</evidence>
<feature type="coiled-coil region" evidence="7">
    <location>
        <begin position="537"/>
        <end position="564"/>
    </location>
</feature>
<organism evidence="10">
    <name type="scientific">Fervidicoccus fontis</name>
    <dbReference type="NCBI Taxonomy" id="683846"/>
    <lineage>
        <taxon>Archaea</taxon>
        <taxon>Thermoproteota</taxon>
        <taxon>Thermoprotei</taxon>
        <taxon>Fervidicoccales</taxon>
        <taxon>Fervidicoccaceae</taxon>
        <taxon>Fervidicoccus</taxon>
    </lineage>
</organism>
<dbReference type="InterPro" id="IPR011639">
    <property type="entry name" value="MethylTrfase_TaqI-like_dom"/>
</dbReference>
<dbReference type="PROSITE" id="PS00092">
    <property type="entry name" value="N6_MTASE"/>
    <property type="match status" value="1"/>
</dbReference>
<comment type="caution">
    <text evidence="10">The sequence shown here is derived from an EMBL/GenBank/DDBJ whole genome shotgun (WGS) entry which is preliminary data.</text>
</comment>
<accession>A0A7J3ZLG9</accession>
<dbReference type="PANTHER" id="PTHR33841">
    <property type="entry name" value="DNA METHYLTRANSFERASE YEEA-RELATED"/>
    <property type="match status" value="1"/>
</dbReference>
<dbReference type="GO" id="GO:0003676">
    <property type="term" value="F:nucleic acid binding"/>
    <property type="evidence" value="ECO:0007669"/>
    <property type="project" value="InterPro"/>
</dbReference>
<evidence type="ECO:0000256" key="6">
    <source>
        <dbReference type="ARBA" id="ARBA00047942"/>
    </source>
</evidence>
<dbReference type="CDD" id="cd02440">
    <property type="entry name" value="AdoMet_MTases"/>
    <property type="match status" value="1"/>
</dbReference>
<dbReference type="Pfam" id="PF22837">
    <property type="entry name" value="M_Eco57I_C"/>
    <property type="match status" value="1"/>
</dbReference>
<feature type="domain" description="Type II methyltransferase M.Eco57I C-terminal" evidence="9">
    <location>
        <begin position="285"/>
        <end position="520"/>
    </location>
</feature>
<dbReference type="Gene3D" id="3.40.50.150">
    <property type="entry name" value="Vaccinia Virus protein VP39"/>
    <property type="match status" value="1"/>
</dbReference>
<feature type="domain" description="Type II methyltransferase M.TaqI-like" evidence="8">
    <location>
        <begin position="112"/>
        <end position="203"/>
    </location>
</feature>
<sequence length="564" mass="64902">MVEKAKILGQVFTPDWVADIIASWCIQSKNDLVLDPCAGTGVFIEAALKRLRELGASDPEANVVAIEFDRSLARLLEERYGKRGVRVVNSDFIDCVPESSAIRCSDGCRLPSFRAIIGNPPYVERQLMINFDKYEKKYPDISSLSDIYVYFIVHSSKFLEDGGRLGFIISDSWLTAGYGAFLKKFLLEKLKLKYVVYFDRRVFSERLVSTTIMLAEKTKRSSDRGREVVFIRVKNVDSSVVEKLKHIITLEGDPSKSSEDVVVSKVPVDRLSPNEPWLPYALGLKYYMMLKKHDLLVPLRQIANVNIGLFTLANDFYILDRSKKERFDIEDEFLRKIVVSPRELMSPVVEAKSLVNYVLYCNKTKEELEGTRVLSYIEWGERQVVAIRGKDITVVGYHNTPRIKKSGRRPWYNLVPEIDKRCIKPILLPRRVYDRFIVYWNKDGVVASDNFMVIEPNRREWVLPLLAILNSVIVEYFVRVTCHLYGGGVCDLTPDAAKEVPTADLSRLPLEDLEKLKQAFLNYVSSMNRRALDELVISILRLTNEDYNRIVEELEEIKKVQQER</sequence>
<name>A0A7J3ZLG9_9CREN</name>
<reference evidence="10" key="1">
    <citation type="journal article" date="2020" name="mSystems">
        <title>Genome- and Community-Level Interaction Insights into Carbon Utilization and Element Cycling Functions of Hydrothermarchaeota in Hydrothermal Sediment.</title>
        <authorList>
            <person name="Zhou Z."/>
            <person name="Liu Y."/>
            <person name="Xu W."/>
            <person name="Pan J."/>
            <person name="Luo Z.H."/>
            <person name="Li M."/>
        </authorList>
    </citation>
    <scope>NUCLEOTIDE SEQUENCE [LARGE SCALE GENOMIC DNA]</scope>
    <source>
        <strain evidence="10">SpSt-1116</strain>
    </source>
</reference>
<dbReference type="InterPro" id="IPR054520">
    <property type="entry name" value="M_Eco57I_C"/>
</dbReference>
<evidence type="ECO:0000256" key="5">
    <source>
        <dbReference type="ARBA" id="ARBA00022691"/>
    </source>
</evidence>
<evidence type="ECO:0000259" key="8">
    <source>
        <dbReference type="Pfam" id="PF07669"/>
    </source>
</evidence>
<dbReference type="PRINTS" id="PR00507">
    <property type="entry name" value="N12N6MTFRASE"/>
</dbReference>
<dbReference type="EMBL" id="DRZC01000068">
    <property type="protein sequence ID" value="HHQ80742.1"/>
    <property type="molecule type" value="Genomic_DNA"/>
</dbReference>
<evidence type="ECO:0000256" key="2">
    <source>
        <dbReference type="ARBA" id="ARBA00011900"/>
    </source>
</evidence>
<comment type="catalytic activity">
    <reaction evidence="6">
        <text>a 2'-deoxyadenosine in DNA + S-adenosyl-L-methionine = an N(6)-methyl-2'-deoxyadenosine in DNA + S-adenosyl-L-homocysteine + H(+)</text>
        <dbReference type="Rhea" id="RHEA:15197"/>
        <dbReference type="Rhea" id="RHEA-COMP:12418"/>
        <dbReference type="Rhea" id="RHEA-COMP:12419"/>
        <dbReference type="ChEBI" id="CHEBI:15378"/>
        <dbReference type="ChEBI" id="CHEBI:57856"/>
        <dbReference type="ChEBI" id="CHEBI:59789"/>
        <dbReference type="ChEBI" id="CHEBI:90615"/>
        <dbReference type="ChEBI" id="CHEBI:90616"/>
        <dbReference type="EC" id="2.1.1.72"/>
    </reaction>
</comment>
<dbReference type="GO" id="GO:0009007">
    <property type="term" value="F:site-specific DNA-methyltransferase (adenine-specific) activity"/>
    <property type="evidence" value="ECO:0007669"/>
    <property type="project" value="UniProtKB-EC"/>
</dbReference>
<dbReference type="AlphaFoldDB" id="A0A7J3ZLG9"/>
<dbReference type="PANTHER" id="PTHR33841:SF5">
    <property type="entry name" value="DNA METHYLASE (MODIFICATION METHYLASE) (METHYLTRANSFERASE)-RELATED"/>
    <property type="match status" value="1"/>
</dbReference>
<proteinExistence type="inferred from homology"/>
<keyword evidence="4" id="KW-0808">Transferase</keyword>